<dbReference type="Proteomes" id="UP000070501">
    <property type="component" value="Unassembled WGS sequence"/>
</dbReference>
<proteinExistence type="predicted"/>
<dbReference type="EMBL" id="KQ964256">
    <property type="protein sequence ID" value="KXJ89037.1"/>
    <property type="molecule type" value="Genomic_DNA"/>
</dbReference>
<gene>
    <name evidence="1" type="ORF">Micbo1qcDRAFT_165813</name>
</gene>
<organism evidence="1 2">
    <name type="scientific">Microdochium bolleyi</name>
    <dbReference type="NCBI Taxonomy" id="196109"/>
    <lineage>
        <taxon>Eukaryota</taxon>
        <taxon>Fungi</taxon>
        <taxon>Dikarya</taxon>
        <taxon>Ascomycota</taxon>
        <taxon>Pezizomycotina</taxon>
        <taxon>Sordariomycetes</taxon>
        <taxon>Xylariomycetidae</taxon>
        <taxon>Xylariales</taxon>
        <taxon>Microdochiaceae</taxon>
        <taxon>Microdochium</taxon>
    </lineage>
</organism>
<dbReference type="AlphaFoldDB" id="A0A136IVT7"/>
<name>A0A136IVT7_9PEZI</name>
<evidence type="ECO:0000313" key="2">
    <source>
        <dbReference type="Proteomes" id="UP000070501"/>
    </source>
</evidence>
<protein>
    <recommendedName>
        <fullName evidence="3">Inhibitor I9 domain-containing protein</fullName>
    </recommendedName>
</protein>
<sequence>MSAQVNSSNATGARPLIVQFKAENPSAEILEDIRQAGITLDKHLGLGVYVCQFTGNDVKAIEDKEYVEGVLVPPAKKA</sequence>
<reference evidence="2" key="1">
    <citation type="submission" date="2016-02" db="EMBL/GenBank/DDBJ databases">
        <title>Draft genome sequence of Microdochium bolleyi, a fungal endophyte of beachgrass.</title>
        <authorList>
            <consortium name="DOE Joint Genome Institute"/>
            <person name="David A.S."/>
            <person name="May G."/>
            <person name="Haridas S."/>
            <person name="Lim J."/>
            <person name="Wang M."/>
            <person name="Labutti K."/>
            <person name="Lipzen A."/>
            <person name="Barry K."/>
            <person name="Grigoriev I.V."/>
        </authorList>
    </citation>
    <scope>NUCLEOTIDE SEQUENCE [LARGE SCALE GENOMIC DNA]</scope>
    <source>
        <strain evidence="2">J235TASD1</strain>
    </source>
</reference>
<keyword evidence="2" id="KW-1185">Reference proteome</keyword>
<accession>A0A136IVT7</accession>
<dbReference type="InParanoid" id="A0A136IVT7"/>
<evidence type="ECO:0000313" key="1">
    <source>
        <dbReference type="EMBL" id="KXJ89037.1"/>
    </source>
</evidence>
<evidence type="ECO:0008006" key="3">
    <source>
        <dbReference type="Google" id="ProtNLM"/>
    </source>
</evidence>